<protein>
    <submittedName>
        <fullName evidence="1">Uncharacterized protein</fullName>
    </submittedName>
</protein>
<sequence length="127" mass="13942">MQKVKVNKSQIKLSFENYVSEGNAPNPRLDSKAEYGPLASNVKYNAICPLNAKTGAPGTTGCYSNCERKFVKGNPPSEFEEFKSMSSFKKILSIGGWEYPAVPTGEAIPLGEKNDAKNYLVCQKVKE</sequence>
<dbReference type="EMBL" id="KQ964440">
    <property type="protein sequence ID" value="KXN73259.1"/>
    <property type="molecule type" value="Genomic_DNA"/>
</dbReference>
<organism evidence="1 2">
    <name type="scientific">Conidiobolus coronatus (strain ATCC 28846 / CBS 209.66 / NRRL 28638)</name>
    <name type="common">Delacroixia coronata</name>
    <dbReference type="NCBI Taxonomy" id="796925"/>
    <lineage>
        <taxon>Eukaryota</taxon>
        <taxon>Fungi</taxon>
        <taxon>Fungi incertae sedis</taxon>
        <taxon>Zoopagomycota</taxon>
        <taxon>Entomophthoromycotina</taxon>
        <taxon>Entomophthoromycetes</taxon>
        <taxon>Entomophthorales</taxon>
        <taxon>Ancylistaceae</taxon>
        <taxon>Conidiobolus</taxon>
    </lineage>
</organism>
<accession>A0A137PE25</accession>
<name>A0A137PE25_CONC2</name>
<dbReference type="Proteomes" id="UP000070444">
    <property type="component" value="Unassembled WGS sequence"/>
</dbReference>
<gene>
    <name evidence="1" type="ORF">CONCODRAFT_3940</name>
</gene>
<dbReference type="AlphaFoldDB" id="A0A137PE25"/>
<evidence type="ECO:0000313" key="2">
    <source>
        <dbReference type="Proteomes" id="UP000070444"/>
    </source>
</evidence>
<proteinExistence type="predicted"/>
<keyword evidence="2" id="KW-1185">Reference proteome</keyword>
<reference evidence="1 2" key="1">
    <citation type="journal article" date="2015" name="Genome Biol. Evol.">
        <title>Phylogenomic analyses indicate that early fungi evolved digesting cell walls of algal ancestors of land plants.</title>
        <authorList>
            <person name="Chang Y."/>
            <person name="Wang S."/>
            <person name="Sekimoto S."/>
            <person name="Aerts A.L."/>
            <person name="Choi C."/>
            <person name="Clum A."/>
            <person name="LaButti K.M."/>
            <person name="Lindquist E.A."/>
            <person name="Yee Ngan C."/>
            <person name="Ohm R.A."/>
            <person name="Salamov A.A."/>
            <person name="Grigoriev I.V."/>
            <person name="Spatafora J.W."/>
            <person name="Berbee M.L."/>
        </authorList>
    </citation>
    <scope>NUCLEOTIDE SEQUENCE [LARGE SCALE GENOMIC DNA]</scope>
    <source>
        <strain evidence="1 2">NRRL 28638</strain>
    </source>
</reference>
<evidence type="ECO:0000313" key="1">
    <source>
        <dbReference type="EMBL" id="KXN73259.1"/>
    </source>
</evidence>